<dbReference type="GO" id="GO:0005737">
    <property type="term" value="C:cytoplasm"/>
    <property type="evidence" value="ECO:0007669"/>
    <property type="project" value="TreeGrafter"/>
</dbReference>
<dbReference type="STRING" id="145388.A0A0D2N0A1"/>
<dbReference type="GeneID" id="25741106"/>
<organism evidence="3 4">
    <name type="scientific">Monoraphidium neglectum</name>
    <dbReference type="NCBI Taxonomy" id="145388"/>
    <lineage>
        <taxon>Eukaryota</taxon>
        <taxon>Viridiplantae</taxon>
        <taxon>Chlorophyta</taxon>
        <taxon>core chlorophytes</taxon>
        <taxon>Chlorophyceae</taxon>
        <taxon>CS clade</taxon>
        <taxon>Sphaeropleales</taxon>
        <taxon>Selenastraceae</taxon>
        <taxon>Monoraphidium</taxon>
    </lineage>
</organism>
<dbReference type="Gene3D" id="3.40.50.300">
    <property type="entry name" value="P-loop containing nucleotide triphosphate hydrolases"/>
    <property type="match status" value="1"/>
</dbReference>
<keyword evidence="3" id="KW-0378">Hydrolase</keyword>
<dbReference type="GO" id="GO:0016787">
    <property type="term" value="F:hydrolase activity"/>
    <property type="evidence" value="ECO:0007669"/>
    <property type="project" value="UniProtKB-KW"/>
</dbReference>
<dbReference type="SUPFAM" id="SSF52540">
    <property type="entry name" value="P-loop containing nucleoside triphosphate hydrolases"/>
    <property type="match status" value="1"/>
</dbReference>
<reference evidence="3 4" key="1">
    <citation type="journal article" date="2013" name="BMC Genomics">
        <title>Reconstruction of the lipid metabolism for the microalga Monoraphidium neglectum from its genome sequence reveals characteristics suitable for biofuel production.</title>
        <authorList>
            <person name="Bogen C."/>
            <person name="Al-Dilaimi A."/>
            <person name="Albersmeier A."/>
            <person name="Wichmann J."/>
            <person name="Grundmann M."/>
            <person name="Rupp O."/>
            <person name="Lauersen K.J."/>
            <person name="Blifernez-Klassen O."/>
            <person name="Kalinowski J."/>
            <person name="Goesmann A."/>
            <person name="Mussgnug J.H."/>
            <person name="Kruse O."/>
        </authorList>
    </citation>
    <scope>NUCLEOTIDE SEQUENCE [LARGE SCALE GENOMIC DNA]</scope>
    <source>
        <strain evidence="3 4">SAG 48.87</strain>
    </source>
</reference>
<gene>
    <name evidence="3" type="ORF">MNEG_8230</name>
</gene>
<dbReference type="KEGG" id="mng:MNEG_8230"/>
<dbReference type="AlphaFoldDB" id="A0A0D2N0A1"/>
<sequence>MQHPPSPDGPLPHGPAPHAEPPFPHPHPHPPPHQQCGVNPHQLGVITPYEGQRAHVTSTLLRQGPLRQDLYRAIEVSSVDAFQGREKDYIVVSCVRSNEAGGIGFLGDPRRLNVALTRARYGLVLLGNPRVLARSPLWGALLAHFKEQELLVEGPLTNLKPSLAQLPQPKRRFDRAAFGIDSAPGLGGLGAVGRFHPTERVGDPLPGAHAHAPGGGGGGGHDGGGGAAANGAGAAAAAGLGVGDPVARPGFSPFVGPSYAIPSPGVIGDGGKQRRGGGSGGGAGGGGAGLAVGSSQLALGLQTQLDMGGSIGGAQGASFLLGGLGGGFGTQDFGAGATQADGGAGGFLSQAPAGAAFGGNLGVGGGQGRPR</sequence>
<evidence type="ECO:0000256" key="1">
    <source>
        <dbReference type="SAM" id="MobiDB-lite"/>
    </source>
</evidence>
<dbReference type="PANTHER" id="PTHR10887:SF364">
    <property type="entry name" value="REGULATOR OF NONSENSE TRANSCRIPTS 1"/>
    <property type="match status" value="1"/>
</dbReference>
<dbReference type="RefSeq" id="XP_013898755.1">
    <property type="nucleotide sequence ID" value="XM_014043301.1"/>
</dbReference>
<dbReference type="GO" id="GO:0003724">
    <property type="term" value="F:RNA helicase activity"/>
    <property type="evidence" value="ECO:0007669"/>
    <property type="project" value="TreeGrafter"/>
</dbReference>
<feature type="compositionally biased region" description="Gly residues" evidence="1">
    <location>
        <begin position="213"/>
        <end position="224"/>
    </location>
</feature>
<accession>A0A0D2N0A1</accession>
<evidence type="ECO:0000313" key="4">
    <source>
        <dbReference type="Proteomes" id="UP000054498"/>
    </source>
</evidence>
<dbReference type="CDD" id="cd18808">
    <property type="entry name" value="SF1_C_Upf1"/>
    <property type="match status" value="1"/>
</dbReference>
<name>A0A0D2N0A1_9CHLO</name>
<feature type="compositionally biased region" description="Pro residues" evidence="1">
    <location>
        <begin position="1"/>
        <end position="33"/>
    </location>
</feature>
<feature type="compositionally biased region" description="Low complexity" evidence="1">
    <location>
        <begin position="203"/>
        <end position="212"/>
    </location>
</feature>
<dbReference type="InterPro" id="IPR047187">
    <property type="entry name" value="SF1_C_Upf1"/>
</dbReference>
<dbReference type="Proteomes" id="UP000054498">
    <property type="component" value="Unassembled WGS sequence"/>
</dbReference>
<dbReference type="GO" id="GO:0000184">
    <property type="term" value="P:nuclear-transcribed mRNA catabolic process, nonsense-mediated decay"/>
    <property type="evidence" value="ECO:0007669"/>
    <property type="project" value="TreeGrafter"/>
</dbReference>
<feature type="region of interest" description="Disordered" evidence="1">
    <location>
        <begin position="265"/>
        <end position="286"/>
    </location>
</feature>
<feature type="domain" description="DNA2/NAM7 helicase-like C-terminal" evidence="2">
    <location>
        <begin position="35"/>
        <end position="129"/>
    </location>
</feature>
<proteinExistence type="predicted"/>
<feature type="compositionally biased region" description="Gly residues" evidence="1">
    <location>
        <begin position="276"/>
        <end position="286"/>
    </location>
</feature>
<dbReference type="EMBL" id="KK101758">
    <property type="protein sequence ID" value="KIY99735.1"/>
    <property type="molecule type" value="Genomic_DNA"/>
</dbReference>
<dbReference type="EC" id="3.6.1.-" evidence="3"/>
<protein>
    <submittedName>
        <fullName evidence="3">Putative Regulator of nonsense transcripts 1 like protein</fullName>
        <ecNumber evidence="3">3.6.1.-</ecNumber>
    </submittedName>
</protein>
<dbReference type="InterPro" id="IPR045055">
    <property type="entry name" value="DNA2/NAM7-like"/>
</dbReference>
<evidence type="ECO:0000259" key="2">
    <source>
        <dbReference type="Pfam" id="PF13087"/>
    </source>
</evidence>
<dbReference type="PANTHER" id="PTHR10887">
    <property type="entry name" value="DNA2/NAM7 HELICASE FAMILY"/>
    <property type="match status" value="1"/>
</dbReference>
<feature type="region of interest" description="Disordered" evidence="1">
    <location>
        <begin position="196"/>
        <end position="224"/>
    </location>
</feature>
<feature type="region of interest" description="Disordered" evidence="1">
    <location>
        <begin position="1"/>
        <end position="40"/>
    </location>
</feature>
<dbReference type="OrthoDB" id="6513042at2759"/>
<dbReference type="InterPro" id="IPR027417">
    <property type="entry name" value="P-loop_NTPase"/>
</dbReference>
<dbReference type="Pfam" id="PF13087">
    <property type="entry name" value="AAA_12"/>
    <property type="match status" value="1"/>
</dbReference>
<evidence type="ECO:0000313" key="3">
    <source>
        <dbReference type="EMBL" id="KIY99735.1"/>
    </source>
</evidence>
<dbReference type="InterPro" id="IPR041679">
    <property type="entry name" value="DNA2/NAM7-like_C"/>
</dbReference>
<keyword evidence="4" id="KW-1185">Reference proteome</keyword>